<dbReference type="Gene3D" id="3.40.630.30">
    <property type="match status" value="1"/>
</dbReference>
<dbReference type="VEuPathDB" id="FungiDB:MGYG_04226"/>
<dbReference type="GeneID" id="10029340"/>
<evidence type="ECO:0000313" key="3">
    <source>
        <dbReference type="Proteomes" id="UP000002669"/>
    </source>
</evidence>
<keyword evidence="3" id="KW-1185">Reference proteome</keyword>
<evidence type="ECO:0000313" key="2">
    <source>
        <dbReference type="EMBL" id="EFR01222.1"/>
    </source>
</evidence>
<accession>E4URV0</accession>
<dbReference type="AlphaFoldDB" id="E4URV0"/>
<dbReference type="HOGENOM" id="CLU_106384_0_0_1"/>
<dbReference type="InterPro" id="IPR000182">
    <property type="entry name" value="GNAT_dom"/>
</dbReference>
<dbReference type="RefSeq" id="XP_003174052.1">
    <property type="nucleotide sequence ID" value="XM_003174004.1"/>
</dbReference>
<dbReference type="PANTHER" id="PTHR42791:SF1">
    <property type="entry name" value="N-ACETYLTRANSFERASE DOMAIN-CONTAINING PROTEIN"/>
    <property type="match status" value="1"/>
</dbReference>
<dbReference type="InterPro" id="IPR052523">
    <property type="entry name" value="Trichothecene_AcTrans"/>
</dbReference>
<dbReference type="PANTHER" id="PTHR42791">
    <property type="entry name" value="GNAT FAMILY ACETYLTRANSFERASE"/>
    <property type="match status" value="1"/>
</dbReference>
<dbReference type="GO" id="GO:0016747">
    <property type="term" value="F:acyltransferase activity, transferring groups other than amino-acyl groups"/>
    <property type="evidence" value="ECO:0007669"/>
    <property type="project" value="InterPro"/>
</dbReference>
<dbReference type="STRING" id="535722.E4URV0"/>
<dbReference type="InParanoid" id="E4URV0"/>
<dbReference type="Proteomes" id="UP000002669">
    <property type="component" value="Unassembled WGS sequence"/>
</dbReference>
<proteinExistence type="predicted"/>
<organism evidence="3">
    <name type="scientific">Arthroderma gypseum (strain ATCC MYA-4604 / CBS 118893)</name>
    <name type="common">Microsporum gypseum</name>
    <dbReference type="NCBI Taxonomy" id="535722"/>
    <lineage>
        <taxon>Eukaryota</taxon>
        <taxon>Fungi</taxon>
        <taxon>Dikarya</taxon>
        <taxon>Ascomycota</taxon>
        <taxon>Pezizomycotina</taxon>
        <taxon>Eurotiomycetes</taxon>
        <taxon>Eurotiomycetidae</taxon>
        <taxon>Onygenales</taxon>
        <taxon>Arthrodermataceae</taxon>
        <taxon>Nannizzia</taxon>
    </lineage>
</organism>
<dbReference type="SUPFAM" id="SSF55729">
    <property type="entry name" value="Acyl-CoA N-acyltransferases (Nat)"/>
    <property type="match status" value="1"/>
</dbReference>
<dbReference type="eggNOG" id="ENOG502SS9F">
    <property type="taxonomic scope" value="Eukaryota"/>
</dbReference>
<protein>
    <recommendedName>
        <fullName evidence="1">N-acetyltransferase domain-containing protein</fullName>
    </recommendedName>
</protein>
<dbReference type="OrthoDB" id="61113at2759"/>
<dbReference type="InterPro" id="IPR016181">
    <property type="entry name" value="Acyl_CoA_acyltransferase"/>
</dbReference>
<sequence>MAISISPVQPGDVDFLTRKVEYPAHLDGPLYRVMFPHSQKLRWEEEEDEIRWTADAILEAIHREDEVLYKACGDDGLPVGLIGWTTSAGASAEFIQGGRAVKPGVRKKRAGTAPPSTLDMNTLLAISKRLREERRRVLQSYYKNEMYRITFKTVNPNHQREGVGSTLMESFCRKVDESAADAFVMSSPAAVRLYSRFRFKTVGTVETEQGTFTSMFRASVLPWKRL</sequence>
<dbReference type="EMBL" id="DS989824">
    <property type="protein sequence ID" value="EFR01222.1"/>
    <property type="molecule type" value="Genomic_DNA"/>
</dbReference>
<evidence type="ECO:0000259" key="1">
    <source>
        <dbReference type="Pfam" id="PF13673"/>
    </source>
</evidence>
<gene>
    <name evidence="2" type="ORF">MGYG_04226</name>
</gene>
<name>E4URV0_ARTGP</name>
<feature type="domain" description="N-acetyltransferase" evidence="1">
    <location>
        <begin position="148"/>
        <end position="210"/>
    </location>
</feature>
<dbReference type="Pfam" id="PF13673">
    <property type="entry name" value="Acetyltransf_10"/>
    <property type="match status" value="1"/>
</dbReference>
<dbReference type="OMA" id="ICRITFM"/>
<reference evidence="3" key="1">
    <citation type="journal article" date="2012" name="MBio">
        <title>Comparative genome analysis of Trichophyton rubrum and related dermatophytes reveals candidate genes involved in infection.</title>
        <authorList>
            <person name="Martinez D.A."/>
            <person name="Oliver B.G."/>
            <person name="Graeser Y."/>
            <person name="Goldberg J.M."/>
            <person name="Li W."/>
            <person name="Martinez-Rossi N.M."/>
            <person name="Monod M."/>
            <person name="Shelest E."/>
            <person name="Barton R.C."/>
            <person name="Birch E."/>
            <person name="Brakhage A.A."/>
            <person name="Chen Z."/>
            <person name="Gurr S.J."/>
            <person name="Heiman D."/>
            <person name="Heitman J."/>
            <person name="Kosti I."/>
            <person name="Rossi A."/>
            <person name="Saif S."/>
            <person name="Samalova M."/>
            <person name="Saunders C.W."/>
            <person name="Shea T."/>
            <person name="Summerbell R.C."/>
            <person name="Xu J."/>
            <person name="Young S."/>
            <person name="Zeng Q."/>
            <person name="Birren B.W."/>
            <person name="Cuomo C.A."/>
            <person name="White T.C."/>
        </authorList>
    </citation>
    <scope>NUCLEOTIDE SEQUENCE [LARGE SCALE GENOMIC DNA]</scope>
    <source>
        <strain evidence="3">ATCC MYA-4604 / CBS 118893</strain>
    </source>
</reference>